<keyword evidence="2" id="KW-0808">Transferase</keyword>
<sequence>MTWTLTSDVSAYAEAAEPWLLRDPVRNTVLLTVLRWIRSGQYSDPLMGWFVEHGEVRGALCHTPPYPLLIGASPFAELPALVGQLVNRGRELPGVTGPVETVSTFSSAWWQPEKERRSERLYRLASLVAPGGPGGHSALYGPGHARVATPDDLPVAVHWFRAFQNEAHVDASADPGPVVSARLNRNELVWWELAGRPVSLAGVSTPISGMSRIGPVYTPPEFRRHGYGSAVTYAATRKAIDEGATEVLLFADLSNPVSNSIYQAIGYVPVADYATISFG</sequence>
<name>A0A5M3VTI6_9ACTN</name>
<evidence type="ECO:0000313" key="2">
    <source>
        <dbReference type="EMBL" id="GER99823.1"/>
    </source>
</evidence>
<evidence type="ECO:0000313" key="3">
    <source>
        <dbReference type="Proteomes" id="UP000334990"/>
    </source>
</evidence>
<dbReference type="Pfam" id="PF08445">
    <property type="entry name" value="FR47"/>
    <property type="match status" value="1"/>
</dbReference>
<proteinExistence type="predicted"/>
<dbReference type="GO" id="GO:0016747">
    <property type="term" value="F:acyltransferase activity, transferring groups other than amino-acyl groups"/>
    <property type="evidence" value="ECO:0007669"/>
    <property type="project" value="InterPro"/>
</dbReference>
<protein>
    <submittedName>
        <fullName evidence="2">Putative acetyltransferase</fullName>
    </submittedName>
</protein>
<organism evidence="2 3">
    <name type="scientific">Acrocarpospora corrugata</name>
    <dbReference type="NCBI Taxonomy" id="35763"/>
    <lineage>
        <taxon>Bacteria</taxon>
        <taxon>Bacillati</taxon>
        <taxon>Actinomycetota</taxon>
        <taxon>Actinomycetes</taxon>
        <taxon>Streptosporangiales</taxon>
        <taxon>Streptosporangiaceae</taxon>
        <taxon>Acrocarpospora</taxon>
    </lineage>
</organism>
<dbReference type="AlphaFoldDB" id="A0A5M3VTI6"/>
<dbReference type="PROSITE" id="PS51186">
    <property type="entry name" value="GNAT"/>
    <property type="match status" value="1"/>
</dbReference>
<dbReference type="EMBL" id="BLAD01000041">
    <property type="protein sequence ID" value="GER99823.1"/>
    <property type="molecule type" value="Genomic_DNA"/>
</dbReference>
<accession>A0A5M3VTI6</accession>
<dbReference type="Proteomes" id="UP000334990">
    <property type="component" value="Unassembled WGS sequence"/>
</dbReference>
<evidence type="ECO:0000259" key="1">
    <source>
        <dbReference type="PROSITE" id="PS51186"/>
    </source>
</evidence>
<dbReference type="InterPro" id="IPR016181">
    <property type="entry name" value="Acyl_CoA_acyltransferase"/>
</dbReference>
<dbReference type="InterPro" id="IPR013653">
    <property type="entry name" value="GCN5-like_dom"/>
</dbReference>
<comment type="caution">
    <text evidence="2">The sequence shown here is derived from an EMBL/GenBank/DDBJ whole genome shotgun (WGS) entry which is preliminary data.</text>
</comment>
<dbReference type="CDD" id="cd04301">
    <property type="entry name" value="NAT_SF"/>
    <property type="match status" value="1"/>
</dbReference>
<dbReference type="InterPro" id="IPR000182">
    <property type="entry name" value="GNAT_dom"/>
</dbReference>
<dbReference type="RefSeq" id="WP_155336187.1">
    <property type="nucleotide sequence ID" value="NZ_BAAABN010000020.1"/>
</dbReference>
<dbReference type="Gene3D" id="3.40.630.30">
    <property type="match status" value="1"/>
</dbReference>
<feature type="domain" description="N-acetyltransferase" evidence="1">
    <location>
        <begin position="143"/>
        <end position="279"/>
    </location>
</feature>
<reference evidence="2 3" key="1">
    <citation type="submission" date="2019-10" db="EMBL/GenBank/DDBJ databases">
        <title>Whole genome shotgun sequence of Acrocarpospora corrugata NBRC 13972.</title>
        <authorList>
            <person name="Ichikawa N."/>
            <person name="Kimura A."/>
            <person name="Kitahashi Y."/>
            <person name="Komaki H."/>
            <person name="Oguchi A."/>
        </authorList>
    </citation>
    <scope>NUCLEOTIDE SEQUENCE [LARGE SCALE GENOMIC DNA]</scope>
    <source>
        <strain evidence="2 3">NBRC 13972</strain>
    </source>
</reference>
<gene>
    <name evidence="2" type="ORF">Acor_18870</name>
</gene>
<keyword evidence="3" id="KW-1185">Reference proteome</keyword>
<dbReference type="SUPFAM" id="SSF55729">
    <property type="entry name" value="Acyl-CoA N-acyltransferases (Nat)"/>
    <property type="match status" value="1"/>
</dbReference>
<dbReference type="OrthoDB" id="3174529at2"/>